<dbReference type="EMBL" id="PVTQ01000020">
    <property type="protein sequence ID" value="PRY84837.1"/>
    <property type="molecule type" value="Genomic_DNA"/>
</dbReference>
<feature type="chain" id="PRO_5015723787" description="PepSY domain-containing protein" evidence="2">
    <location>
        <begin position="25"/>
        <end position="123"/>
    </location>
</feature>
<dbReference type="RefSeq" id="WP_106268153.1">
    <property type="nucleotide sequence ID" value="NZ_PVTQ01000020.1"/>
</dbReference>
<sequence length="123" mass="12841">MKRITSAALIPLVLAASISSTAMAGTEKAGMSDAQEATRALSSGMTLTEAVNLAQTTSGGTALAAEWDAEDQASGGYMVEIADASNAMQMWFVNPADGSAQQVIKARDRHDKDGHDGDRHDED</sequence>
<name>A0A2T0WDQ7_9RHOB</name>
<evidence type="ECO:0000313" key="3">
    <source>
        <dbReference type="EMBL" id="PRY84837.1"/>
    </source>
</evidence>
<comment type="caution">
    <text evidence="3">The sequence shown here is derived from an EMBL/GenBank/DDBJ whole genome shotgun (WGS) entry which is preliminary data.</text>
</comment>
<feature type="compositionally biased region" description="Basic and acidic residues" evidence="1">
    <location>
        <begin position="105"/>
        <end position="123"/>
    </location>
</feature>
<gene>
    <name evidence="3" type="ORF">CLV74_12049</name>
</gene>
<reference evidence="3 4" key="1">
    <citation type="submission" date="2018-03" db="EMBL/GenBank/DDBJ databases">
        <title>Genomic Encyclopedia of Archaeal and Bacterial Type Strains, Phase II (KMG-II): from individual species to whole genera.</title>
        <authorList>
            <person name="Goeker M."/>
        </authorList>
    </citation>
    <scope>NUCLEOTIDE SEQUENCE [LARGE SCALE GENOMIC DNA]</scope>
    <source>
        <strain evidence="3 4">DSM 100212</strain>
    </source>
</reference>
<feature type="region of interest" description="Disordered" evidence="1">
    <location>
        <begin position="99"/>
        <end position="123"/>
    </location>
</feature>
<dbReference type="OrthoDB" id="7876481at2"/>
<dbReference type="Proteomes" id="UP000238392">
    <property type="component" value="Unassembled WGS sequence"/>
</dbReference>
<proteinExistence type="predicted"/>
<keyword evidence="4" id="KW-1185">Reference proteome</keyword>
<accession>A0A2T0WDQ7</accession>
<evidence type="ECO:0000256" key="1">
    <source>
        <dbReference type="SAM" id="MobiDB-lite"/>
    </source>
</evidence>
<feature type="signal peptide" evidence="2">
    <location>
        <begin position="1"/>
        <end position="24"/>
    </location>
</feature>
<dbReference type="AlphaFoldDB" id="A0A2T0WDQ7"/>
<organism evidence="3 4">
    <name type="scientific">Donghicola tyrosinivorans</name>
    <dbReference type="NCBI Taxonomy" id="1652492"/>
    <lineage>
        <taxon>Bacteria</taxon>
        <taxon>Pseudomonadati</taxon>
        <taxon>Pseudomonadota</taxon>
        <taxon>Alphaproteobacteria</taxon>
        <taxon>Rhodobacterales</taxon>
        <taxon>Roseobacteraceae</taxon>
        <taxon>Donghicola</taxon>
    </lineage>
</organism>
<keyword evidence="2" id="KW-0732">Signal</keyword>
<evidence type="ECO:0008006" key="5">
    <source>
        <dbReference type="Google" id="ProtNLM"/>
    </source>
</evidence>
<protein>
    <recommendedName>
        <fullName evidence="5">PepSY domain-containing protein</fullName>
    </recommendedName>
</protein>
<evidence type="ECO:0000313" key="4">
    <source>
        <dbReference type="Proteomes" id="UP000238392"/>
    </source>
</evidence>
<evidence type="ECO:0000256" key="2">
    <source>
        <dbReference type="SAM" id="SignalP"/>
    </source>
</evidence>